<dbReference type="PANTHER" id="PTHR43312:SF1">
    <property type="entry name" value="NADP-DEPENDENT OXIDOREDUCTASE DOMAIN-CONTAINING PROTEIN"/>
    <property type="match status" value="1"/>
</dbReference>
<dbReference type="Pfam" id="PF00248">
    <property type="entry name" value="Aldo_ket_red"/>
    <property type="match status" value="1"/>
</dbReference>
<name>A0A934VQH4_9BACT</name>
<evidence type="ECO:0000313" key="2">
    <source>
        <dbReference type="EMBL" id="MBK1876499.1"/>
    </source>
</evidence>
<proteinExistence type="predicted"/>
<dbReference type="Gene3D" id="3.20.20.100">
    <property type="entry name" value="NADP-dependent oxidoreductase domain"/>
    <property type="match status" value="1"/>
</dbReference>
<dbReference type="EMBL" id="JAENIL010000009">
    <property type="protein sequence ID" value="MBK1876499.1"/>
    <property type="molecule type" value="Genomic_DNA"/>
</dbReference>
<dbReference type="InterPro" id="IPR053135">
    <property type="entry name" value="AKR2_Oxidoreductase"/>
</dbReference>
<evidence type="ECO:0000313" key="3">
    <source>
        <dbReference type="Proteomes" id="UP000617628"/>
    </source>
</evidence>
<protein>
    <submittedName>
        <fullName evidence="2">Aldo/keto reductase</fullName>
    </submittedName>
</protein>
<reference evidence="2" key="1">
    <citation type="submission" date="2021-01" db="EMBL/GenBank/DDBJ databases">
        <title>Modified the classification status of verrucomicrobia.</title>
        <authorList>
            <person name="Feng X."/>
        </authorList>
    </citation>
    <scope>NUCLEOTIDE SEQUENCE</scope>
    <source>
        <strain evidence="2">KCTC 13126</strain>
    </source>
</reference>
<dbReference type="InterPro" id="IPR036812">
    <property type="entry name" value="NAD(P)_OxRdtase_dom_sf"/>
</dbReference>
<gene>
    <name evidence="2" type="ORF">JIN87_06430</name>
</gene>
<dbReference type="InterPro" id="IPR023210">
    <property type="entry name" value="NADP_OxRdtase_dom"/>
</dbReference>
<organism evidence="2 3">
    <name type="scientific">Pelagicoccus mobilis</name>
    <dbReference type="NCBI Taxonomy" id="415221"/>
    <lineage>
        <taxon>Bacteria</taxon>
        <taxon>Pseudomonadati</taxon>
        <taxon>Verrucomicrobiota</taxon>
        <taxon>Opitutia</taxon>
        <taxon>Puniceicoccales</taxon>
        <taxon>Pelagicoccaceae</taxon>
        <taxon>Pelagicoccus</taxon>
    </lineage>
</organism>
<accession>A0A934VQH4</accession>
<sequence>MSLFKTTVVSDRLGACLPKRKFGRADEWVTQLGVGGFHVGKAESEQEAQAIVETALEEGIRFFDMAAEYQDGRAEHRYGEYLCPKYRDDVFLMTKTKARTGAEATAEIESSLRRMRTDRLDAILMHAIATVDEPGERIRDGVYEAFLKAKEQGKVRYLGFSGHLNTDANLRALELLGDQVDVSLMPVNVVDPSDSDSFVKNVLPVMNKMGVAPLSMKSAAFGHFFEKEVAVENIAATTIVPGRVSMEEAFQYVLSTPISVWVSGMHKAEFVKKNAEIARNFSKLDDQQMESIVARVEAYRDNVEVEGYRKWG</sequence>
<comment type="caution">
    <text evidence="2">The sequence shown here is derived from an EMBL/GenBank/DDBJ whole genome shotgun (WGS) entry which is preliminary data.</text>
</comment>
<evidence type="ECO:0000259" key="1">
    <source>
        <dbReference type="Pfam" id="PF00248"/>
    </source>
</evidence>
<dbReference type="CDD" id="cd19100">
    <property type="entry name" value="AKR_unchar"/>
    <property type="match status" value="1"/>
</dbReference>
<dbReference type="AlphaFoldDB" id="A0A934VQH4"/>
<dbReference type="SUPFAM" id="SSF51430">
    <property type="entry name" value="NAD(P)-linked oxidoreductase"/>
    <property type="match status" value="1"/>
</dbReference>
<keyword evidence="3" id="KW-1185">Reference proteome</keyword>
<dbReference type="RefSeq" id="WP_200354716.1">
    <property type="nucleotide sequence ID" value="NZ_JAENIL010000009.1"/>
</dbReference>
<dbReference type="PANTHER" id="PTHR43312">
    <property type="entry name" value="D-THREO-ALDOSE 1-DEHYDROGENASE"/>
    <property type="match status" value="1"/>
</dbReference>
<feature type="domain" description="NADP-dependent oxidoreductase" evidence="1">
    <location>
        <begin position="32"/>
        <end position="234"/>
    </location>
</feature>
<dbReference type="Proteomes" id="UP000617628">
    <property type="component" value="Unassembled WGS sequence"/>
</dbReference>